<organism evidence="1 2">
    <name type="scientific">Roseovarius tolerans</name>
    <dbReference type="NCBI Taxonomy" id="74031"/>
    <lineage>
        <taxon>Bacteria</taxon>
        <taxon>Pseudomonadati</taxon>
        <taxon>Pseudomonadota</taxon>
        <taxon>Alphaproteobacteria</taxon>
        <taxon>Rhodobacterales</taxon>
        <taxon>Roseobacteraceae</taxon>
        <taxon>Roseovarius</taxon>
    </lineage>
</organism>
<dbReference type="InterPro" id="IPR029068">
    <property type="entry name" value="Glyas_Bleomycin-R_OHBP_Dase"/>
</dbReference>
<proteinExistence type="predicted"/>
<gene>
    <name evidence="1" type="ORF">SAMN04488077_12916</name>
</gene>
<dbReference type="SUPFAM" id="SSF54593">
    <property type="entry name" value="Glyoxalase/Bleomycin resistance protein/Dihydroxybiphenyl dioxygenase"/>
    <property type="match status" value="1"/>
</dbReference>
<dbReference type="EMBL" id="FOBO01000029">
    <property type="protein sequence ID" value="SEN77712.1"/>
    <property type="molecule type" value="Genomic_DNA"/>
</dbReference>
<dbReference type="Gene3D" id="3.10.180.10">
    <property type="entry name" value="2,3-Dihydroxybiphenyl 1,2-Dioxygenase, domain 1"/>
    <property type="match status" value="1"/>
</dbReference>
<keyword evidence="1" id="KW-0223">Dioxygenase</keyword>
<dbReference type="AlphaFoldDB" id="A0A1H8JAB6"/>
<dbReference type="Pfam" id="PF13669">
    <property type="entry name" value="Glyoxalase_4"/>
    <property type="match status" value="1"/>
</dbReference>
<evidence type="ECO:0000313" key="1">
    <source>
        <dbReference type="EMBL" id="SEN77712.1"/>
    </source>
</evidence>
<evidence type="ECO:0000313" key="2">
    <source>
        <dbReference type="Proteomes" id="UP000182160"/>
    </source>
</evidence>
<name>A0A1H8JAB6_9RHOB</name>
<reference evidence="1 2" key="1">
    <citation type="submission" date="2016-10" db="EMBL/GenBank/DDBJ databases">
        <authorList>
            <person name="de Groot N.N."/>
        </authorList>
    </citation>
    <scope>NUCLEOTIDE SEQUENCE [LARGE SCALE GENOMIC DNA]</scope>
    <source>
        <strain evidence="1 2">DSM 11457</strain>
    </source>
</reference>
<accession>A0A1H8JAB6</accession>
<keyword evidence="1" id="KW-0560">Oxidoreductase</keyword>
<dbReference type="Proteomes" id="UP000182160">
    <property type="component" value="Unassembled WGS sequence"/>
</dbReference>
<dbReference type="GO" id="GO:0051213">
    <property type="term" value="F:dioxygenase activity"/>
    <property type="evidence" value="ECO:0007669"/>
    <property type="project" value="UniProtKB-KW"/>
</dbReference>
<sequence length="137" mass="15394">MLTFDPEQFRFHHIGVACRRIECEQRGWAALGYAPEGARFEDPLQGVAGIFMKGSGPRVELLEELPGSETLTPFLEVGTKMYHQAFEVPDLDRGMAHLQHYRAKALSPPKPAVAFGGRRVVFLMLPTRLIAELIEME</sequence>
<protein>
    <submittedName>
        <fullName evidence="1">Glyoxalase/Bleomycin resistance protein/Dioxygenase superfamily protein</fullName>
    </submittedName>
</protein>